<organism evidence="2 3">
    <name type="scientific">Candidatus Wallbacteria bacterium HGW-Wallbacteria-1</name>
    <dbReference type="NCBI Taxonomy" id="2013854"/>
    <lineage>
        <taxon>Bacteria</taxon>
        <taxon>Candidatus Walliibacteriota</taxon>
    </lineage>
</organism>
<feature type="repeat" description="TPR" evidence="1">
    <location>
        <begin position="358"/>
        <end position="391"/>
    </location>
</feature>
<evidence type="ECO:0000313" key="3">
    <source>
        <dbReference type="Proteomes" id="UP000233256"/>
    </source>
</evidence>
<dbReference type="InterPro" id="IPR011990">
    <property type="entry name" value="TPR-like_helical_dom_sf"/>
</dbReference>
<reference evidence="2 3" key="1">
    <citation type="journal article" date="2017" name="ISME J.">
        <title>Potential for microbial H2 and metal transformations associated with novel bacteria and archaea in deep terrestrial subsurface sediments.</title>
        <authorList>
            <person name="Hernsdorf A.W."/>
            <person name="Amano Y."/>
            <person name="Miyakawa K."/>
            <person name="Ise K."/>
            <person name="Suzuki Y."/>
            <person name="Anantharaman K."/>
            <person name="Probst A."/>
            <person name="Burstein D."/>
            <person name="Thomas B.C."/>
            <person name="Banfield J.F."/>
        </authorList>
    </citation>
    <scope>NUCLEOTIDE SEQUENCE [LARGE SCALE GENOMIC DNA]</scope>
    <source>
        <strain evidence="2">HGW-Wallbacteria-1</strain>
    </source>
</reference>
<accession>A0A2N1PPF7</accession>
<comment type="caution">
    <text evidence="2">The sequence shown here is derived from an EMBL/GenBank/DDBJ whole genome shotgun (WGS) entry which is preliminary data.</text>
</comment>
<protein>
    <submittedName>
        <fullName evidence="2">Uncharacterized protein</fullName>
    </submittedName>
</protein>
<name>A0A2N1PPF7_9BACT</name>
<dbReference type="InterPro" id="IPR029024">
    <property type="entry name" value="TerB-like"/>
</dbReference>
<keyword evidence="1" id="KW-0802">TPR repeat</keyword>
<dbReference type="SUPFAM" id="SSF48452">
    <property type="entry name" value="TPR-like"/>
    <property type="match status" value="1"/>
</dbReference>
<dbReference type="Proteomes" id="UP000233256">
    <property type="component" value="Unassembled WGS sequence"/>
</dbReference>
<dbReference type="InterPro" id="IPR019734">
    <property type="entry name" value="TPR_rpt"/>
</dbReference>
<dbReference type="AlphaFoldDB" id="A0A2N1PPF7"/>
<dbReference type="Gene3D" id="1.25.40.10">
    <property type="entry name" value="Tetratricopeptide repeat domain"/>
    <property type="match status" value="1"/>
</dbReference>
<dbReference type="EMBL" id="PGXC01000007">
    <property type="protein sequence ID" value="PKK90172.1"/>
    <property type="molecule type" value="Genomic_DNA"/>
</dbReference>
<dbReference type="PROSITE" id="PS50005">
    <property type="entry name" value="TPR"/>
    <property type="match status" value="1"/>
</dbReference>
<dbReference type="Gene3D" id="1.10.3680.10">
    <property type="entry name" value="TerB-like"/>
    <property type="match status" value="1"/>
</dbReference>
<proteinExistence type="predicted"/>
<evidence type="ECO:0000256" key="1">
    <source>
        <dbReference type="PROSITE-ProRule" id="PRU00339"/>
    </source>
</evidence>
<sequence>MSQDLTKLDVVRYLLEEYFKDGVLEDAEKENIRIINEVLGISQRDYIRIFIEVNERFKSGELIDDGTDVTGSNLKVYAKVLDKALNDGVINEDEEEIYLSVAKALLISEDDHSAHFTKVLQDRNLRDHPSLAGRINWRPKRLDPVTDLSSERRFSKAAFSLSGKLELHKIEEVGCNVPIGLSSIEAFRDRNELILVYNLNGQDNFKAIADPLLQYMEDSFAYLFIYSEWFYLGFGNIEEGITYGEMKCPISSLQLLREIDPDSYQLRFQWKGLDNEECSMTFFHKRRIDLSGELFRGIKCYSNRANSAAITHLRKALKEDPMIPTANYYMGMASKWSGDLVAMEEHLLEEIQIRPQCHEAYWELGKFYQKTKATDKAINYLEKSLDYKTFHLESIISLLECYYLDPARYETRIMEQLAILLFLYPENNLVLKTISEYCRLGNKRIEDLLTSLSMEYNPIKDKIERLYKATALMSFGHYGLTAKLLESCLSQEGLAPLQARTLQLLIRRVLTNRFQLFCPKVKELLKPVHDMIKGNVASNETKSFTDNFLVESDDSVEEIEENGKPDDLICPKCGKTFAAFKKSLFKVHVSICKKRVTGL</sequence>
<gene>
    <name evidence="2" type="ORF">CVV64_10610</name>
</gene>
<evidence type="ECO:0000313" key="2">
    <source>
        <dbReference type="EMBL" id="PKK90172.1"/>
    </source>
</evidence>